<keyword evidence="2" id="KW-1185">Reference proteome</keyword>
<name>A0ABD3HPJ4_9MARC</name>
<comment type="caution">
    <text evidence="1">The sequence shown here is derived from an EMBL/GenBank/DDBJ whole genome shotgun (WGS) entry which is preliminary data.</text>
</comment>
<dbReference type="AlphaFoldDB" id="A0ABD3HPJ4"/>
<evidence type="ECO:0000313" key="1">
    <source>
        <dbReference type="EMBL" id="KAL3692866.1"/>
    </source>
</evidence>
<organism evidence="1 2">
    <name type="scientific">Riccia sorocarpa</name>
    <dbReference type="NCBI Taxonomy" id="122646"/>
    <lineage>
        <taxon>Eukaryota</taxon>
        <taxon>Viridiplantae</taxon>
        <taxon>Streptophyta</taxon>
        <taxon>Embryophyta</taxon>
        <taxon>Marchantiophyta</taxon>
        <taxon>Marchantiopsida</taxon>
        <taxon>Marchantiidae</taxon>
        <taxon>Marchantiales</taxon>
        <taxon>Ricciaceae</taxon>
        <taxon>Riccia</taxon>
    </lineage>
</organism>
<gene>
    <name evidence="1" type="ORF">R1sor_006517</name>
</gene>
<dbReference type="EMBL" id="JBJQOH010000003">
    <property type="protein sequence ID" value="KAL3692866.1"/>
    <property type="molecule type" value="Genomic_DNA"/>
</dbReference>
<evidence type="ECO:0000313" key="2">
    <source>
        <dbReference type="Proteomes" id="UP001633002"/>
    </source>
</evidence>
<accession>A0ABD3HPJ4</accession>
<protein>
    <submittedName>
        <fullName evidence="1">Uncharacterized protein</fullName>
    </submittedName>
</protein>
<sequence>MSHWVLTRDLKHLNLDFEMIENAKKLKIKFPYTSVVKSAHRAAQTMQESLSHAFCMDDKSAELGANMKQLLHTVLRAGNHRAGLESSSRKNQTHEQILGALPTLQNEQDAVKG</sequence>
<dbReference type="Proteomes" id="UP001633002">
    <property type="component" value="Unassembled WGS sequence"/>
</dbReference>
<reference evidence="1 2" key="1">
    <citation type="submission" date="2024-09" db="EMBL/GenBank/DDBJ databases">
        <title>Chromosome-scale assembly of Riccia sorocarpa.</title>
        <authorList>
            <person name="Paukszto L."/>
        </authorList>
    </citation>
    <scope>NUCLEOTIDE SEQUENCE [LARGE SCALE GENOMIC DNA]</scope>
    <source>
        <strain evidence="1">LP-2024</strain>
        <tissue evidence="1">Aerial parts of the thallus</tissue>
    </source>
</reference>
<proteinExistence type="predicted"/>